<feature type="region of interest" description="Disordered" evidence="1">
    <location>
        <begin position="1"/>
        <end position="30"/>
    </location>
</feature>
<organism evidence="2 3">
    <name type="scientific">Neonectria ditissima</name>
    <dbReference type="NCBI Taxonomy" id="78410"/>
    <lineage>
        <taxon>Eukaryota</taxon>
        <taxon>Fungi</taxon>
        <taxon>Dikarya</taxon>
        <taxon>Ascomycota</taxon>
        <taxon>Pezizomycotina</taxon>
        <taxon>Sordariomycetes</taxon>
        <taxon>Hypocreomycetidae</taxon>
        <taxon>Hypocreales</taxon>
        <taxon>Nectriaceae</taxon>
        <taxon>Neonectria</taxon>
    </lineage>
</organism>
<gene>
    <name evidence="2" type="ORF">AK830_g8938</name>
</gene>
<accession>A0A0P7AW41</accession>
<reference evidence="2 3" key="1">
    <citation type="submission" date="2015-09" db="EMBL/GenBank/DDBJ databases">
        <title>Draft genome of a European isolate of the apple canker pathogen Neonectria ditissima.</title>
        <authorList>
            <person name="Gomez-Cortecero A."/>
            <person name="Harrison R.J."/>
            <person name="Armitage A.D."/>
        </authorList>
    </citation>
    <scope>NUCLEOTIDE SEQUENCE [LARGE SCALE GENOMIC DNA]</scope>
    <source>
        <strain evidence="2 3">R09/05</strain>
    </source>
</reference>
<comment type="caution">
    <text evidence="2">The sequence shown here is derived from an EMBL/GenBank/DDBJ whole genome shotgun (WGS) entry which is preliminary data.</text>
</comment>
<dbReference type="OrthoDB" id="4637685at2759"/>
<keyword evidence="3" id="KW-1185">Reference proteome</keyword>
<dbReference type="AlphaFoldDB" id="A0A0P7AW41"/>
<feature type="compositionally biased region" description="Basic residues" evidence="1">
    <location>
        <begin position="1"/>
        <end position="12"/>
    </location>
</feature>
<evidence type="ECO:0000256" key="1">
    <source>
        <dbReference type="SAM" id="MobiDB-lite"/>
    </source>
</evidence>
<dbReference type="EMBL" id="LKCW01000159">
    <property type="protein sequence ID" value="KPM37638.1"/>
    <property type="molecule type" value="Genomic_DNA"/>
</dbReference>
<evidence type="ECO:0000313" key="2">
    <source>
        <dbReference type="EMBL" id="KPM37638.1"/>
    </source>
</evidence>
<protein>
    <submittedName>
        <fullName evidence="2">Uncharacterized protein</fullName>
    </submittedName>
</protein>
<dbReference type="Proteomes" id="UP000050424">
    <property type="component" value="Unassembled WGS sequence"/>
</dbReference>
<sequence length="297" mass="34385">MDARRPRPRRHHDRLEWRRNQAPVDDYPFDNDLPHLNNGFEDLEDPFVDYPPPGDHPGFARPENAFARPRGPVLGPSRRQNIVVVSLPNEFGGARPVSQGRYSVDRDLLFEYLPRTRNAVRQSILHLDLLLSPDMLEDHPEHMIRCAARFIFGHLERLSRVGDMDMFGAAVQQIEDDYDRRGTVREWAATMHAVCIVLNNDTGLGCSDDLLGHIMGFLEILFREVHDLIGAWQTAVLFQVFGGIFRGTRREYAEQLRRIYSRFDPDIQDELLRDMRLALPNEGFEGTAQRMYRALRP</sequence>
<proteinExistence type="predicted"/>
<name>A0A0P7AW41_9HYPO</name>
<evidence type="ECO:0000313" key="3">
    <source>
        <dbReference type="Proteomes" id="UP000050424"/>
    </source>
</evidence>